<dbReference type="PANTHER" id="PTHR40730:SF5">
    <property type="entry name" value="HTH CRO_C1-TYPE DOMAIN-CONTAINING PROTEIN"/>
    <property type="match status" value="1"/>
</dbReference>
<reference evidence="2" key="1">
    <citation type="journal article" date="2017" name="Nature">
        <title>Asgard archaea illuminate the origin of eukaryotic cellular complexity.</title>
        <authorList>
            <person name="Zaremba-Niedzwiedzka K."/>
            <person name="Caceres E.F."/>
            <person name="Saw J.H."/>
            <person name="Backstrom D."/>
            <person name="Juzokaite L."/>
            <person name="Vancaester E."/>
            <person name="Seitz K.W."/>
            <person name="Anantharaman K."/>
            <person name="Starnawski P."/>
            <person name="Kjeldsen K.U."/>
            <person name="Scott M.B."/>
            <person name="Nunoura T."/>
            <person name="Banfield J.F."/>
            <person name="Schramm A."/>
            <person name="Baker B.J."/>
            <person name="Spang A."/>
            <person name="Ettema T.J.G."/>
        </authorList>
    </citation>
    <scope>NUCLEOTIDE SEQUENCE</scope>
    <source>
        <strain evidence="2">LCB_4</strain>
    </source>
</reference>
<sequence>MSAPCEFAVKYLYPLVRSEIARFLIKNFKLTQIQVAEKLGITQAAVSQYTSLKRGGRVEKIPERILKIVKDSVAELCAPNSLEKLSNKSVEIMVCIICKRIKKLNSVD</sequence>
<protein>
    <submittedName>
        <fullName evidence="2">Fis family transcriptional regulator</fullName>
    </submittedName>
</protein>
<proteinExistence type="predicted"/>
<reference evidence="2" key="2">
    <citation type="journal article" date="2022" name="Nat. Microbiol.">
        <title>A closed Candidatus Odinarchaeum chromosome exposes Asgard archaeal viruses.</title>
        <authorList>
            <person name="Tamarit D."/>
            <person name="Caceres E.F."/>
            <person name="Krupovic M."/>
            <person name="Nijland R."/>
            <person name="Eme L."/>
            <person name="Robinson N.P."/>
            <person name="Ettema T.J.G."/>
        </authorList>
    </citation>
    <scope>NUCLEOTIDE SEQUENCE</scope>
    <source>
        <strain evidence="2">LCB_4</strain>
    </source>
</reference>
<accession>A0AAF0D2P3</accession>
<gene>
    <name evidence="2" type="ORF">OdinLCB4_001050</name>
</gene>
<dbReference type="InterPro" id="IPR010982">
    <property type="entry name" value="Lambda_DNA-bd_dom_sf"/>
</dbReference>
<evidence type="ECO:0000313" key="3">
    <source>
        <dbReference type="Proteomes" id="UP000186851"/>
    </source>
</evidence>
<dbReference type="KEGG" id="oyw:OdinLCB4_001050"/>
<dbReference type="SUPFAM" id="SSF47413">
    <property type="entry name" value="lambda repressor-like DNA-binding domains"/>
    <property type="match status" value="1"/>
</dbReference>
<dbReference type="Pfam" id="PF01381">
    <property type="entry name" value="HTH_3"/>
    <property type="match status" value="1"/>
</dbReference>
<dbReference type="Proteomes" id="UP000186851">
    <property type="component" value="Chromosome"/>
</dbReference>
<dbReference type="EMBL" id="CP091871">
    <property type="protein sequence ID" value="WEU40547.1"/>
    <property type="molecule type" value="Genomic_DNA"/>
</dbReference>
<name>A0AAF0D2P3_ODILC</name>
<feature type="domain" description="HTH cro/C1-type" evidence="1">
    <location>
        <begin position="22"/>
        <end position="76"/>
    </location>
</feature>
<dbReference type="AlphaFoldDB" id="A0AAF0D2P3"/>
<evidence type="ECO:0000259" key="1">
    <source>
        <dbReference type="PROSITE" id="PS50943"/>
    </source>
</evidence>
<dbReference type="CDD" id="cd00093">
    <property type="entry name" value="HTH_XRE"/>
    <property type="match status" value="1"/>
</dbReference>
<dbReference type="InterPro" id="IPR001387">
    <property type="entry name" value="Cro/C1-type_HTH"/>
</dbReference>
<dbReference type="PROSITE" id="PS50943">
    <property type="entry name" value="HTH_CROC1"/>
    <property type="match status" value="1"/>
</dbReference>
<organism evidence="2 3">
    <name type="scientific">Odinarchaeota yellowstonii (strain LCB_4)</name>
    <dbReference type="NCBI Taxonomy" id="1841599"/>
    <lineage>
        <taxon>Archaea</taxon>
        <taxon>Promethearchaeati</taxon>
        <taxon>Candidatus Odinarchaeota</taxon>
        <taxon>Candidatus Odinarchaeia</taxon>
        <taxon>Candidatus Odinarchaeales</taxon>
        <taxon>Candidatus Odinarchaeaceae</taxon>
        <taxon>Candidatus Odinarchaeum</taxon>
    </lineage>
</organism>
<evidence type="ECO:0000313" key="2">
    <source>
        <dbReference type="EMBL" id="WEU40547.1"/>
    </source>
</evidence>
<dbReference type="GO" id="GO:0003677">
    <property type="term" value="F:DNA binding"/>
    <property type="evidence" value="ECO:0007669"/>
    <property type="project" value="InterPro"/>
</dbReference>
<dbReference type="Gene3D" id="1.10.260.40">
    <property type="entry name" value="lambda repressor-like DNA-binding domains"/>
    <property type="match status" value="1"/>
</dbReference>
<dbReference type="PANTHER" id="PTHR40730">
    <property type="entry name" value="TRANSCRIPTIONAL REGULATOR PROTEIN-LIKE PROTEIN"/>
    <property type="match status" value="1"/>
</dbReference>